<dbReference type="AlphaFoldDB" id="A0A225VXD2"/>
<evidence type="ECO:0000256" key="2">
    <source>
        <dbReference type="ARBA" id="ARBA00022723"/>
    </source>
</evidence>
<dbReference type="InterPro" id="IPR027806">
    <property type="entry name" value="HARBI1_dom"/>
</dbReference>
<gene>
    <name evidence="4" type="ORF">PHMEG_00017718</name>
</gene>
<dbReference type="Pfam" id="PF13359">
    <property type="entry name" value="DDE_Tnp_4"/>
    <property type="match status" value="1"/>
</dbReference>
<evidence type="ECO:0000313" key="4">
    <source>
        <dbReference type="EMBL" id="OWZ09558.1"/>
    </source>
</evidence>
<accession>A0A225VXD2</accession>
<sequence length="245" mass="28216">MFMALASLKHYGKWDYFVEDVNAKWGMRELIVVGKIFSNFPRAGYATDVTFQQTNIPYGLCEDRSIYYSGKHKLHDYKVELSVLPTGKTINCTQHYQGHVSDIEVFRKNQPFHLQNLQKSEEDKRLQVGGPLETKYPDGWALLADKGYQGLSTHFRAITPNKKQPGETLSIEQLNENDRISHDRVLVENWSYNIMFKPCVALINYHVHLSSLRAEDSDNYHNYLGRLLSIEEEAYAVAKALPKEA</sequence>
<organism evidence="4 5">
    <name type="scientific">Phytophthora megakarya</name>
    <dbReference type="NCBI Taxonomy" id="4795"/>
    <lineage>
        <taxon>Eukaryota</taxon>
        <taxon>Sar</taxon>
        <taxon>Stramenopiles</taxon>
        <taxon>Oomycota</taxon>
        <taxon>Peronosporomycetes</taxon>
        <taxon>Peronosporales</taxon>
        <taxon>Peronosporaceae</taxon>
        <taxon>Phytophthora</taxon>
    </lineage>
</organism>
<reference evidence="5" key="1">
    <citation type="submission" date="2017-03" db="EMBL/GenBank/DDBJ databases">
        <title>Phytopthora megakarya and P. palmivora, two closely related causual agents of cacao black pod achieved similar genome size and gene model numbers by different mechanisms.</title>
        <authorList>
            <person name="Ali S."/>
            <person name="Shao J."/>
            <person name="Larry D.J."/>
            <person name="Kronmiller B."/>
            <person name="Shen D."/>
            <person name="Strem M.D."/>
            <person name="Melnick R.L."/>
            <person name="Guiltinan M.J."/>
            <person name="Tyler B.M."/>
            <person name="Meinhardt L.W."/>
            <person name="Bailey B.A."/>
        </authorList>
    </citation>
    <scope>NUCLEOTIDE SEQUENCE [LARGE SCALE GENOMIC DNA]</scope>
    <source>
        <strain evidence="5">zdho120</strain>
    </source>
</reference>
<comment type="cofactor">
    <cofactor evidence="1">
        <name>a divalent metal cation</name>
        <dbReference type="ChEBI" id="CHEBI:60240"/>
    </cofactor>
</comment>
<keyword evidence="2" id="KW-0479">Metal-binding</keyword>
<dbReference type="EMBL" id="NBNE01002742">
    <property type="protein sequence ID" value="OWZ09558.1"/>
    <property type="molecule type" value="Genomic_DNA"/>
</dbReference>
<feature type="domain" description="DDE Tnp4" evidence="3">
    <location>
        <begin position="63"/>
        <end position="190"/>
    </location>
</feature>
<dbReference type="Proteomes" id="UP000198211">
    <property type="component" value="Unassembled WGS sequence"/>
</dbReference>
<dbReference type="GO" id="GO:0046872">
    <property type="term" value="F:metal ion binding"/>
    <property type="evidence" value="ECO:0007669"/>
    <property type="project" value="UniProtKB-KW"/>
</dbReference>
<name>A0A225VXD2_9STRA</name>
<proteinExistence type="predicted"/>
<evidence type="ECO:0000256" key="1">
    <source>
        <dbReference type="ARBA" id="ARBA00001968"/>
    </source>
</evidence>
<evidence type="ECO:0000313" key="5">
    <source>
        <dbReference type="Proteomes" id="UP000198211"/>
    </source>
</evidence>
<dbReference type="STRING" id="4795.A0A225VXD2"/>
<evidence type="ECO:0000259" key="3">
    <source>
        <dbReference type="Pfam" id="PF13359"/>
    </source>
</evidence>
<dbReference type="OrthoDB" id="125364at2759"/>
<keyword evidence="5" id="KW-1185">Reference proteome</keyword>
<comment type="caution">
    <text evidence="4">The sequence shown here is derived from an EMBL/GenBank/DDBJ whole genome shotgun (WGS) entry which is preliminary data.</text>
</comment>
<protein>
    <recommendedName>
        <fullName evidence="3">DDE Tnp4 domain-containing protein</fullName>
    </recommendedName>
</protein>